<feature type="region of interest" description="Disordered" evidence="1">
    <location>
        <begin position="71"/>
        <end position="91"/>
    </location>
</feature>
<gene>
    <name evidence="2" type="ORF">CTheo_2016</name>
</gene>
<evidence type="ECO:0000313" key="3">
    <source>
        <dbReference type="Proteomes" id="UP000383932"/>
    </source>
</evidence>
<protein>
    <submittedName>
        <fullName evidence="2">Uncharacterized protein</fullName>
    </submittedName>
</protein>
<sequence>MITLSSSVHVSLPNDTARVPPELSNLTQNAYPLPIRKIEIRKYLPSLKRALPSSPHTPSLAPRPVFTRVDQERHPPTAKTAHTPHCGGHEPSPRRAFALRNYPPFFSLLPLLPIPSLVPRIPSLCGRDAPSREDRVILGHICSRRAPCAMNSSSLYPRTLQHLDLCESAPHYTPSITHPITHPVQRQARWESSQTIVMLVPTHIATTPVSRSENHNAQNPFSRSSIPTVLLCDVASIDAHHPVHKPFCANTPFAPICSLETCAFKFIHSARSRIFSSLLKPVRSWPRGMYPPVLTPTRSQGEQRNKPQ</sequence>
<keyword evidence="3" id="KW-1185">Reference proteome</keyword>
<dbReference type="AlphaFoldDB" id="A0A5N5QSI6"/>
<evidence type="ECO:0000313" key="2">
    <source>
        <dbReference type="EMBL" id="KAB5594533.1"/>
    </source>
</evidence>
<dbReference type="Proteomes" id="UP000383932">
    <property type="component" value="Unassembled WGS sequence"/>
</dbReference>
<dbReference type="EMBL" id="SSOP01000019">
    <property type="protein sequence ID" value="KAB5594533.1"/>
    <property type="molecule type" value="Genomic_DNA"/>
</dbReference>
<name>A0A5N5QSI6_9AGAM</name>
<accession>A0A5N5QSI6</accession>
<comment type="caution">
    <text evidence="2">The sequence shown here is derived from an EMBL/GenBank/DDBJ whole genome shotgun (WGS) entry which is preliminary data.</text>
</comment>
<reference evidence="2 3" key="1">
    <citation type="journal article" date="2019" name="Fungal Biol. Biotechnol.">
        <title>Draft genome sequence of fastidious pathogen Ceratobasidium theobromae, which causes vascular-streak dieback in Theobroma cacao.</title>
        <authorList>
            <person name="Ali S.S."/>
            <person name="Asman A."/>
            <person name="Shao J."/>
            <person name="Firmansyah A.P."/>
            <person name="Susilo A.W."/>
            <person name="Rosmana A."/>
            <person name="McMahon P."/>
            <person name="Junaid M."/>
            <person name="Guest D."/>
            <person name="Kheng T.Y."/>
            <person name="Meinhardt L.W."/>
            <person name="Bailey B.A."/>
        </authorList>
    </citation>
    <scope>NUCLEOTIDE SEQUENCE [LARGE SCALE GENOMIC DNA]</scope>
    <source>
        <strain evidence="2 3">CT2</strain>
    </source>
</reference>
<evidence type="ECO:0000256" key="1">
    <source>
        <dbReference type="SAM" id="MobiDB-lite"/>
    </source>
</evidence>
<organism evidence="2 3">
    <name type="scientific">Ceratobasidium theobromae</name>
    <dbReference type="NCBI Taxonomy" id="1582974"/>
    <lineage>
        <taxon>Eukaryota</taxon>
        <taxon>Fungi</taxon>
        <taxon>Dikarya</taxon>
        <taxon>Basidiomycota</taxon>
        <taxon>Agaricomycotina</taxon>
        <taxon>Agaricomycetes</taxon>
        <taxon>Cantharellales</taxon>
        <taxon>Ceratobasidiaceae</taxon>
        <taxon>Ceratobasidium</taxon>
    </lineage>
</organism>
<proteinExistence type="predicted"/>